<feature type="domain" description="DUF6589" evidence="2">
    <location>
        <begin position="328"/>
        <end position="536"/>
    </location>
</feature>
<feature type="domain" description="DUF6589" evidence="2">
    <location>
        <begin position="537"/>
        <end position="689"/>
    </location>
</feature>
<dbReference type="InterPro" id="IPR046496">
    <property type="entry name" value="DUF6589"/>
</dbReference>
<dbReference type="STRING" id="5364.A0A5C3N2R5"/>
<dbReference type="Proteomes" id="UP000305948">
    <property type="component" value="Unassembled WGS sequence"/>
</dbReference>
<name>A0A5C3N2R5_9AGAM</name>
<dbReference type="OrthoDB" id="5424058at2759"/>
<evidence type="ECO:0000256" key="1">
    <source>
        <dbReference type="SAM" id="MobiDB-lite"/>
    </source>
</evidence>
<organism evidence="3 4">
    <name type="scientific">Heliocybe sulcata</name>
    <dbReference type="NCBI Taxonomy" id="5364"/>
    <lineage>
        <taxon>Eukaryota</taxon>
        <taxon>Fungi</taxon>
        <taxon>Dikarya</taxon>
        <taxon>Basidiomycota</taxon>
        <taxon>Agaricomycotina</taxon>
        <taxon>Agaricomycetes</taxon>
        <taxon>Gloeophyllales</taxon>
        <taxon>Gloeophyllaceae</taxon>
        <taxon>Heliocybe</taxon>
    </lineage>
</organism>
<dbReference type="EMBL" id="ML213511">
    <property type="protein sequence ID" value="TFK51493.1"/>
    <property type="molecule type" value="Genomic_DNA"/>
</dbReference>
<gene>
    <name evidence="3" type="ORF">OE88DRAFT_1712644</name>
</gene>
<sequence length="765" mass="86784">MPSKKRVHNENASFSFVTVSRAAPRRRLKAVFHDQENLLAEQVRLVEEQRQTQAAAAQTAKVAQEEAVRAAEQSQCTEVNERLNSLVRAVRSAQFTLPEFLLQLIQTNDRHLSSEITCFLDYHGPQFLDLLYSRRPQLMQQYTLNAVRSMGERESILEDCERIAPTICTLLRSICMSAAPSERRDQELVLATAICMLVQARSERSNISQSILCIYLLACGASRSLFEVLHHAGLSSSYSKAVRDLRGLSKARLEKIQALVRERPFMIVWDNLNIPFRVGEQRQDSKDHFDNGTTATLIPLYGVSYGQLSLSMKTPRMARLPLLQFEPGDLLPSPTQVQQLEDVMLWHIEDILLAQFPKLRERFQDRIAAFPHVKQIPVHKTEQHPLPAMHIDESSLDGTMEVLDTIVNTLSLDSDSLKNHGVVICAGDQLSVSLLDKVHDEKLTDNYSQWTEGQLGLFHVKIAGARMVANEYWGTANSLSPWSLWKVNSLLARKPLSAGWKAKALPPFRPIWDLIIQIMLPAHILDAYRRVQQDRDSAAGGKPRDILYENVRLFNRDSLILHAFGQAVKHGEIGVVMTILAHWMVMFRGTGRMPKYADALFECLLKLKHMHPDLREAFLLNWLVNLTSHPDGFKEVDLLQEHHNFWAKIIYNAKGSGRSWDWLGMITVAIFALRDVLRKVKENYKTPHNDHLERERLHTFTAARPGNEFAAPARDLITHGAMYANTARAFKTFRADTRQTVNKGVPKDVDSNDPAAANISITTKT</sequence>
<evidence type="ECO:0000313" key="3">
    <source>
        <dbReference type="EMBL" id="TFK51493.1"/>
    </source>
</evidence>
<evidence type="ECO:0000259" key="2">
    <source>
        <dbReference type="Pfam" id="PF20231"/>
    </source>
</evidence>
<dbReference type="Pfam" id="PF20231">
    <property type="entry name" value="DUF6589"/>
    <property type="match status" value="2"/>
</dbReference>
<proteinExistence type="predicted"/>
<reference evidence="3 4" key="1">
    <citation type="journal article" date="2019" name="Nat. Ecol. Evol.">
        <title>Megaphylogeny resolves global patterns of mushroom evolution.</title>
        <authorList>
            <person name="Varga T."/>
            <person name="Krizsan K."/>
            <person name="Foldi C."/>
            <person name="Dima B."/>
            <person name="Sanchez-Garcia M."/>
            <person name="Sanchez-Ramirez S."/>
            <person name="Szollosi G.J."/>
            <person name="Szarkandi J.G."/>
            <person name="Papp V."/>
            <person name="Albert L."/>
            <person name="Andreopoulos W."/>
            <person name="Angelini C."/>
            <person name="Antonin V."/>
            <person name="Barry K.W."/>
            <person name="Bougher N.L."/>
            <person name="Buchanan P."/>
            <person name="Buyck B."/>
            <person name="Bense V."/>
            <person name="Catcheside P."/>
            <person name="Chovatia M."/>
            <person name="Cooper J."/>
            <person name="Damon W."/>
            <person name="Desjardin D."/>
            <person name="Finy P."/>
            <person name="Geml J."/>
            <person name="Haridas S."/>
            <person name="Hughes K."/>
            <person name="Justo A."/>
            <person name="Karasinski D."/>
            <person name="Kautmanova I."/>
            <person name="Kiss B."/>
            <person name="Kocsube S."/>
            <person name="Kotiranta H."/>
            <person name="LaButti K.M."/>
            <person name="Lechner B.E."/>
            <person name="Liimatainen K."/>
            <person name="Lipzen A."/>
            <person name="Lukacs Z."/>
            <person name="Mihaltcheva S."/>
            <person name="Morgado L.N."/>
            <person name="Niskanen T."/>
            <person name="Noordeloos M.E."/>
            <person name="Ohm R.A."/>
            <person name="Ortiz-Santana B."/>
            <person name="Ovrebo C."/>
            <person name="Racz N."/>
            <person name="Riley R."/>
            <person name="Savchenko A."/>
            <person name="Shiryaev A."/>
            <person name="Soop K."/>
            <person name="Spirin V."/>
            <person name="Szebenyi C."/>
            <person name="Tomsovsky M."/>
            <person name="Tulloss R.E."/>
            <person name="Uehling J."/>
            <person name="Grigoriev I.V."/>
            <person name="Vagvolgyi C."/>
            <person name="Papp T."/>
            <person name="Martin F.M."/>
            <person name="Miettinen O."/>
            <person name="Hibbett D.S."/>
            <person name="Nagy L.G."/>
        </authorList>
    </citation>
    <scope>NUCLEOTIDE SEQUENCE [LARGE SCALE GENOMIC DNA]</scope>
    <source>
        <strain evidence="3 4">OMC1185</strain>
    </source>
</reference>
<feature type="region of interest" description="Disordered" evidence="1">
    <location>
        <begin position="744"/>
        <end position="765"/>
    </location>
</feature>
<accession>A0A5C3N2R5</accession>
<protein>
    <recommendedName>
        <fullName evidence="2">DUF6589 domain-containing protein</fullName>
    </recommendedName>
</protein>
<dbReference type="AlphaFoldDB" id="A0A5C3N2R5"/>
<evidence type="ECO:0000313" key="4">
    <source>
        <dbReference type="Proteomes" id="UP000305948"/>
    </source>
</evidence>
<keyword evidence="4" id="KW-1185">Reference proteome</keyword>